<evidence type="ECO:0000313" key="4">
    <source>
        <dbReference type="Proteomes" id="UP000769157"/>
    </source>
</evidence>
<dbReference type="Proteomes" id="UP000769157">
    <property type="component" value="Unassembled WGS sequence"/>
</dbReference>
<dbReference type="GeneID" id="70233529"/>
<dbReference type="EMBL" id="JAEUBE010000137">
    <property type="protein sequence ID" value="KAH3669440.1"/>
    <property type="molecule type" value="Genomic_DNA"/>
</dbReference>
<gene>
    <name evidence="3" type="ORF">OGAPHI_001561</name>
</gene>
<keyword evidence="2" id="KW-0812">Transmembrane</keyword>
<name>A0A9P8T8P4_9ASCO</name>
<evidence type="ECO:0000313" key="3">
    <source>
        <dbReference type="EMBL" id="KAH3669440.1"/>
    </source>
</evidence>
<feature type="compositionally biased region" description="Polar residues" evidence="1">
    <location>
        <begin position="272"/>
        <end position="283"/>
    </location>
</feature>
<organism evidence="3 4">
    <name type="scientific">Ogataea philodendri</name>
    <dbReference type="NCBI Taxonomy" id="1378263"/>
    <lineage>
        <taxon>Eukaryota</taxon>
        <taxon>Fungi</taxon>
        <taxon>Dikarya</taxon>
        <taxon>Ascomycota</taxon>
        <taxon>Saccharomycotina</taxon>
        <taxon>Pichiomycetes</taxon>
        <taxon>Pichiales</taxon>
        <taxon>Pichiaceae</taxon>
        <taxon>Ogataea</taxon>
    </lineage>
</organism>
<feature type="compositionally biased region" description="Low complexity" evidence="1">
    <location>
        <begin position="233"/>
        <end position="255"/>
    </location>
</feature>
<feature type="transmembrane region" description="Helical" evidence="2">
    <location>
        <begin position="47"/>
        <end position="66"/>
    </location>
</feature>
<reference evidence="3" key="2">
    <citation type="submission" date="2021-01" db="EMBL/GenBank/DDBJ databases">
        <authorList>
            <person name="Schikora-Tamarit M.A."/>
        </authorList>
    </citation>
    <scope>NUCLEOTIDE SEQUENCE</scope>
    <source>
        <strain evidence="3">CBS6075</strain>
    </source>
</reference>
<feature type="transmembrane region" description="Helical" evidence="2">
    <location>
        <begin position="73"/>
        <end position="93"/>
    </location>
</feature>
<dbReference type="OrthoDB" id="3997913at2759"/>
<comment type="caution">
    <text evidence="3">The sequence shown here is derived from an EMBL/GenBank/DDBJ whole genome shotgun (WGS) entry which is preliminary data.</text>
</comment>
<dbReference type="RefSeq" id="XP_046063703.1">
    <property type="nucleotide sequence ID" value="XM_046202336.1"/>
</dbReference>
<keyword evidence="4" id="KW-1185">Reference proteome</keyword>
<keyword evidence="2" id="KW-0472">Membrane</keyword>
<reference evidence="3" key="1">
    <citation type="journal article" date="2021" name="Open Biol.">
        <title>Shared evolutionary footprints suggest mitochondrial oxidative damage underlies multiple complex I losses in fungi.</title>
        <authorList>
            <person name="Schikora-Tamarit M.A."/>
            <person name="Marcet-Houben M."/>
            <person name="Nosek J."/>
            <person name="Gabaldon T."/>
        </authorList>
    </citation>
    <scope>NUCLEOTIDE SEQUENCE</scope>
    <source>
        <strain evidence="3">CBS6075</strain>
    </source>
</reference>
<evidence type="ECO:0000256" key="2">
    <source>
        <dbReference type="SAM" id="Phobius"/>
    </source>
</evidence>
<protein>
    <recommendedName>
        <fullName evidence="5">Protein YOP1</fullName>
    </recommendedName>
</protein>
<feature type="transmembrane region" description="Helical" evidence="2">
    <location>
        <begin position="105"/>
        <end position="123"/>
    </location>
</feature>
<keyword evidence="2" id="KW-1133">Transmembrane helix</keyword>
<accession>A0A9P8T8P4</accession>
<evidence type="ECO:0000256" key="1">
    <source>
        <dbReference type="SAM" id="MobiDB-lite"/>
    </source>
</evidence>
<sequence>MFGPIFALIGVWVSYLYPLTESFKLLAHIDQSKQPVVLPPQSQFQRWFVYWLVLAVCTMVISNRFVATILRVVPFGSLMVLYLRFWLVFPLVSVDPTGSKVTGSYVLYHFYFMKWLVLLNRYLGELKTADFVRFVADIYNKVIDQYFSNYQFLKVSAPLKEDKTTVEMMSDFWQASGWGKPPGDQGPFADYFPQLLVSSLVSPLKSMLYGEHKDVKEDYDLVNKDELSSENASSTSLPRLRQQSSSSSLRKTTPSGTESQYRASSWGFGWKSRSSSVNYVEEH</sequence>
<evidence type="ECO:0008006" key="5">
    <source>
        <dbReference type="Google" id="ProtNLM"/>
    </source>
</evidence>
<proteinExistence type="predicted"/>
<dbReference type="AlphaFoldDB" id="A0A9P8T8P4"/>
<feature type="region of interest" description="Disordered" evidence="1">
    <location>
        <begin position="227"/>
        <end position="283"/>
    </location>
</feature>